<dbReference type="Proteomes" id="UP001597101">
    <property type="component" value="Unassembled WGS sequence"/>
</dbReference>
<sequence length="206" mass="23572">MIEENKIVRVRLPEHWRKRIEASVGNDEEDLAEAVEQLIGRTLALEETMGVWFNGRQAFWLLALFSNRLRQILQLTGLTLNEPNARGLAAEAFRHVMLNSAGSIVHDEIDERVMSRDTSNQADYHAADTAPDICADIQRMEGMSDAVIHLARRLEDHFLEHNDVSASHVAQQLYPLIAMACEHKERTNRESRSVADEFDFWDQLLP</sequence>
<name>A0ABW3F972_9HYPH</name>
<accession>A0ABW3F972</accession>
<dbReference type="EMBL" id="JBHTJV010000002">
    <property type="protein sequence ID" value="MFD0915001.1"/>
    <property type="molecule type" value="Genomic_DNA"/>
</dbReference>
<protein>
    <submittedName>
        <fullName evidence="1">Uncharacterized protein</fullName>
    </submittedName>
</protein>
<evidence type="ECO:0000313" key="2">
    <source>
        <dbReference type="Proteomes" id="UP001597101"/>
    </source>
</evidence>
<reference evidence="2" key="1">
    <citation type="journal article" date="2019" name="Int. J. Syst. Evol. Microbiol.">
        <title>The Global Catalogue of Microorganisms (GCM) 10K type strain sequencing project: providing services to taxonomists for standard genome sequencing and annotation.</title>
        <authorList>
            <consortium name="The Broad Institute Genomics Platform"/>
            <consortium name="The Broad Institute Genome Sequencing Center for Infectious Disease"/>
            <person name="Wu L."/>
            <person name="Ma J."/>
        </authorList>
    </citation>
    <scope>NUCLEOTIDE SEQUENCE [LARGE SCALE GENOMIC DNA]</scope>
    <source>
        <strain evidence="2">CCUG 60023</strain>
    </source>
</reference>
<gene>
    <name evidence="1" type="ORF">ACFQ14_01115</name>
</gene>
<keyword evidence="2" id="KW-1185">Reference proteome</keyword>
<evidence type="ECO:0000313" key="1">
    <source>
        <dbReference type="EMBL" id="MFD0915001.1"/>
    </source>
</evidence>
<proteinExistence type="predicted"/>
<comment type="caution">
    <text evidence="1">The sequence shown here is derived from an EMBL/GenBank/DDBJ whole genome shotgun (WGS) entry which is preliminary data.</text>
</comment>
<organism evidence="1 2">
    <name type="scientific">Pseudahrensia aquimaris</name>
    <dbReference type="NCBI Taxonomy" id="744461"/>
    <lineage>
        <taxon>Bacteria</taxon>
        <taxon>Pseudomonadati</taxon>
        <taxon>Pseudomonadota</taxon>
        <taxon>Alphaproteobacteria</taxon>
        <taxon>Hyphomicrobiales</taxon>
        <taxon>Ahrensiaceae</taxon>
        <taxon>Pseudahrensia</taxon>
    </lineage>
</organism>
<dbReference type="RefSeq" id="WP_377210852.1">
    <property type="nucleotide sequence ID" value="NZ_JBHTJV010000002.1"/>
</dbReference>